<dbReference type="PANTHER" id="PTHR16015">
    <property type="entry name" value="TRANSMEMBRANE PROTEIN 51"/>
    <property type="match status" value="1"/>
</dbReference>
<feature type="transmembrane region" description="Helical" evidence="2">
    <location>
        <begin position="104"/>
        <end position="126"/>
    </location>
</feature>
<evidence type="ECO:0000256" key="1">
    <source>
        <dbReference type="SAM" id="MobiDB-lite"/>
    </source>
</evidence>
<dbReference type="AlphaFoldDB" id="A0AAN8LUI1"/>
<feature type="region of interest" description="Disordered" evidence="1">
    <location>
        <begin position="280"/>
        <end position="306"/>
    </location>
</feature>
<comment type="caution">
    <text evidence="4">The sequence shown here is derived from an EMBL/GenBank/DDBJ whole genome shotgun (WGS) entry which is preliminary data.</text>
</comment>
<feature type="transmembrane region" description="Helical" evidence="2">
    <location>
        <begin position="164"/>
        <end position="184"/>
    </location>
</feature>
<feature type="chain" id="PRO_5042844807" description="Transmembrane protein 51b" evidence="3">
    <location>
        <begin position="19"/>
        <end position="355"/>
    </location>
</feature>
<sequence length="355" mass="38182">MSWFFDVHALFPVSHCLACLSLQGSDVGLACLGFLAQKLQVFDWEGSHWAFTAGKGKVRSTVLPLSLLSPVWWCGTSGGSRWRMCSSGGPDSSGHGGSRSGSSYALCALGVGLIALGIVMIVWTVVPGDASQTTKALGNFSVTVPVDHAGYDEKDRETAKTSSIAYVLVGAGLAMLLLSIYLAVRNKRRGCQRGQETRAVGVPFVDHVAGDAGETAEEPAPAYDVPSYEEVVTSGQYPIRQSNLRHSTSQLPSYEDLISAVEKEGEGPRAVISEDVLPTTPALAPQPAPAASANPPTRSSSRTSRLLRPLRVRRIKSEKLHLKDFRFKVCNPTDVKVTIEPITPPPQYDDKMPEF</sequence>
<proteinExistence type="predicted"/>
<dbReference type="PANTHER" id="PTHR16015:SF0">
    <property type="entry name" value="TRANSMEMBRANE PROTEIN 51"/>
    <property type="match status" value="1"/>
</dbReference>
<evidence type="ECO:0000313" key="4">
    <source>
        <dbReference type="EMBL" id="KAK6318898.1"/>
    </source>
</evidence>
<keyword evidence="3" id="KW-0732">Signal</keyword>
<dbReference type="EMBL" id="JAGTTL010000008">
    <property type="protein sequence ID" value="KAK6318898.1"/>
    <property type="molecule type" value="Genomic_DNA"/>
</dbReference>
<keyword evidence="2" id="KW-0472">Membrane</keyword>
<dbReference type="Pfam" id="PF15345">
    <property type="entry name" value="TMEM51"/>
    <property type="match status" value="1"/>
</dbReference>
<keyword evidence="2" id="KW-0812">Transmembrane</keyword>
<dbReference type="InterPro" id="IPR029265">
    <property type="entry name" value="TMEM51"/>
</dbReference>
<accession>A0AAN8LUI1</accession>
<keyword evidence="5" id="KW-1185">Reference proteome</keyword>
<protein>
    <recommendedName>
        <fullName evidence="6">Transmembrane protein 51b</fullName>
    </recommendedName>
</protein>
<evidence type="ECO:0000256" key="3">
    <source>
        <dbReference type="SAM" id="SignalP"/>
    </source>
</evidence>
<keyword evidence="2" id="KW-1133">Transmembrane helix</keyword>
<evidence type="ECO:0008006" key="6">
    <source>
        <dbReference type="Google" id="ProtNLM"/>
    </source>
</evidence>
<reference evidence="4 5" key="1">
    <citation type="submission" date="2021-04" db="EMBL/GenBank/DDBJ databases">
        <authorList>
            <person name="De Guttry C."/>
            <person name="Zahm M."/>
            <person name="Klopp C."/>
            <person name="Cabau C."/>
            <person name="Louis A."/>
            <person name="Berthelot C."/>
            <person name="Parey E."/>
            <person name="Roest Crollius H."/>
            <person name="Montfort J."/>
            <person name="Robinson-Rechavi M."/>
            <person name="Bucao C."/>
            <person name="Bouchez O."/>
            <person name="Gislard M."/>
            <person name="Lluch J."/>
            <person name="Milhes M."/>
            <person name="Lampietro C."/>
            <person name="Lopez Roques C."/>
            <person name="Donnadieu C."/>
            <person name="Braasch I."/>
            <person name="Desvignes T."/>
            <person name="Postlethwait J."/>
            <person name="Bobe J."/>
            <person name="Wedekind C."/>
            <person name="Guiguen Y."/>
        </authorList>
    </citation>
    <scope>NUCLEOTIDE SEQUENCE [LARGE SCALE GENOMIC DNA]</scope>
    <source>
        <strain evidence="4">Cs_M1</strain>
        <tissue evidence="4">Blood</tissue>
    </source>
</reference>
<evidence type="ECO:0000313" key="5">
    <source>
        <dbReference type="Proteomes" id="UP001356427"/>
    </source>
</evidence>
<dbReference type="Proteomes" id="UP001356427">
    <property type="component" value="Unassembled WGS sequence"/>
</dbReference>
<name>A0AAN8LUI1_9TELE</name>
<organism evidence="4 5">
    <name type="scientific">Coregonus suidteri</name>
    <dbReference type="NCBI Taxonomy" id="861788"/>
    <lineage>
        <taxon>Eukaryota</taxon>
        <taxon>Metazoa</taxon>
        <taxon>Chordata</taxon>
        <taxon>Craniata</taxon>
        <taxon>Vertebrata</taxon>
        <taxon>Euteleostomi</taxon>
        <taxon>Actinopterygii</taxon>
        <taxon>Neopterygii</taxon>
        <taxon>Teleostei</taxon>
        <taxon>Protacanthopterygii</taxon>
        <taxon>Salmoniformes</taxon>
        <taxon>Salmonidae</taxon>
        <taxon>Coregoninae</taxon>
        <taxon>Coregonus</taxon>
    </lineage>
</organism>
<feature type="signal peptide" evidence="3">
    <location>
        <begin position="1"/>
        <end position="18"/>
    </location>
</feature>
<gene>
    <name evidence="4" type="ORF">J4Q44_G00101090</name>
</gene>
<evidence type="ECO:0000256" key="2">
    <source>
        <dbReference type="SAM" id="Phobius"/>
    </source>
</evidence>